<proteinExistence type="predicted"/>
<accession>A0AAE1HYM1</accession>
<gene>
    <name evidence="2" type="ORF">KUF71_003613</name>
</gene>
<reference evidence="2" key="1">
    <citation type="submission" date="2021-07" db="EMBL/GenBank/DDBJ databases">
        <authorList>
            <person name="Catto M.A."/>
            <person name="Jacobson A."/>
            <person name="Kennedy G."/>
            <person name="Labadie P."/>
            <person name="Hunt B.G."/>
            <person name="Srinivasan R."/>
        </authorList>
    </citation>
    <scope>NUCLEOTIDE SEQUENCE</scope>
    <source>
        <strain evidence="2">PL_HMW_Pooled</strain>
        <tissue evidence="2">Head</tissue>
    </source>
</reference>
<dbReference type="EMBL" id="JAHWGI010001401">
    <property type="protein sequence ID" value="KAK3929606.1"/>
    <property type="molecule type" value="Genomic_DNA"/>
</dbReference>
<feature type="region of interest" description="Disordered" evidence="1">
    <location>
        <begin position="320"/>
        <end position="359"/>
    </location>
</feature>
<dbReference type="Gene3D" id="3.30.420.10">
    <property type="entry name" value="Ribonuclease H-like superfamily/Ribonuclease H"/>
    <property type="match status" value="1"/>
</dbReference>
<keyword evidence="3" id="KW-1185">Reference proteome</keyword>
<dbReference type="GO" id="GO:0003676">
    <property type="term" value="F:nucleic acid binding"/>
    <property type="evidence" value="ECO:0007669"/>
    <property type="project" value="InterPro"/>
</dbReference>
<feature type="compositionally biased region" description="Basic residues" evidence="1">
    <location>
        <begin position="330"/>
        <end position="348"/>
    </location>
</feature>
<name>A0AAE1HYM1_9NEOP</name>
<dbReference type="AlphaFoldDB" id="A0AAE1HYM1"/>
<protein>
    <submittedName>
        <fullName evidence="2">Uncharacterized transposon-derived protein</fullName>
    </submittedName>
</protein>
<comment type="caution">
    <text evidence="2">The sequence shown here is derived from an EMBL/GenBank/DDBJ whole genome shotgun (WGS) entry which is preliminary data.</text>
</comment>
<dbReference type="InterPro" id="IPR036397">
    <property type="entry name" value="RNaseH_sf"/>
</dbReference>
<dbReference type="Proteomes" id="UP001219518">
    <property type="component" value="Unassembled WGS sequence"/>
</dbReference>
<evidence type="ECO:0000256" key="1">
    <source>
        <dbReference type="SAM" id="MobiDB-lite"/>
    </source>
</evidence>
<organism evidence="2 3">
    <name type="scientific">Frankliniella fusca</name>
    <dbReference type="NCBI Taxonomy" id="407009"/>
    <lineage>
        <taxon>Eukaryota</taxon>
        <taxon>Metazoa</taxon>
        <taxon>Ecdysozoa</taxon>
        <taxon>Arthropoda</taxon>
        <taxon>Hexapoda</taxon>
        <taxon>Insecta</taxon>
        <taxon>Pterygota</taxon>
        <taxon>Neoptera</taxon>
        <taxon>Paraneoptera</taxon>
        <taxon>Thysanoptera</taxon>
        <taxon>Terebrantia</taxon>
        <taxon>Thripoidea</taxon>
        <taxon>Thripidae</taxon>
        <taxon>Frankliniella</taxon>
    </lineage>
</organism>
<evidence type="ECO:0000313" key="3">
    <source>
        <dbReference type="Proteomes" id="UP001219518"/>
    </source>
</evidence>
<sequence length="359" mass="39677">MICSIVERWQRTIKSKLFKRFTHTEQYRYVDGLLDYIVDAYNHTYHRSIKMRPVDVTPDRVLETELAPRMELHGHWQAALIELHYPNTIAQVLEGENEITIMSDTFVDTVSVRPGSFSSTDNFVTGIGDALKILKESYEIQYFTLLPDQRCKFMPLTAHDNTKVHFSPRLALQLGLAHAGPYPGNTEILGVKPVDISLGVPSQMFIFMDVLEEQIIGHTRAPLLRTVPVDTKAQYGSMTVAGGGQYYAGSSYQKGHGIGSWLGGLFRTVLPLLKSGATAVGREAARAGAHVLADVASGDTFADSAKRHTGEAVQNLKRKAASAMNGSGRAIKRPKPAPKRHTVAKPRASRSYSPDFLVK</sequence>
<reference evidence="2" key="2">
    <citation type="journal article" date="2023" name="BMC Genomics">
        <title>Pest status, molecular evolution, and epigenetic factors derived from the genome assembly of Frankliniella fusca, a thysanopteran phytovirus vector.</title>
        <authorList>
            <person name="Catto M.A."/>
            <person name="Labadie P.E."/>
            <person name="Jacobson A.L."/>
            <person name="Kennedy G.G."/>
            <person name="Srinivasan R."/>
            <person name="Hunt B.G."/>
        </authorList>
    </citation>
    <scope>NUCLEOTIDE SEQUENCE</scope>
    <source>
        <strain evidence="2">PL_HMW_Pooled</strain>
    </source>
</reference>
<evidence type="ECO:0000313" key="2">
    <source>
        <dbReference type="EMBL" id="KAK3929606.1"/>
    </source>
</evidence>